<evidence type="ECO:0000313" key="10">
    <source>
        <dbReference type="Proteomes" id="UP001321760"/>
    </source>
</evidence>
<evidence type="ECO:0000256" key="8">
    <source>
        <dbReference type="SAM" id="MobiDB-lite"/>
    </source>
</evidence>
<dbReference type="AlphaFoldDB" id="A0AAV9G1Q7"/>
<feature type="transmembrane region" description="Helical" evidence="7">
    <location>
        <begin position="45"/>
        <end position="65"/>
    </location>
</feature>
<keyword evidence="6 7" id="KW-0472">Membrane</keyword>
<dbReference type="EMBL" id="MU866020">
    <property type="protein sequence ID" value="KAK4442329.1"/>
    <property type="molecule type" value="Genomic_DNA"/>
</dbReference>
<reference evidence="9" key="1">
    <citation type="journal article" date="2023" name="Mol. Phylogenet. Evol.">
        <title>Genome-scale phylogeny and comparative genomics of the fungal order Sordariales.</title>
        <authorList>
            <person name="Hensen N."/>
            <person name="Bonometti L."/>
            <person name="Westerberg I."/>
            <person name="Brannstrom I.O."/>
            <person name="Guillou S."/>
            <person name="Cros-Aarteil S."/>
            <person name="Calhoun S."/>
            <person name="Haridas S."/>
            <person name="Kuo A."/>
            <person name="Mondo S."/>
            <person name="Pangilinan J."/>
            <person name="Riley R."/>
            <person name="LaButti K."/>
            <person name="Andreopoulos B."/>
            <person name="Lipzen A."/>
            <person name="Chen C."/>
            <person name="Yan M."/>
            <person name="Daum C."/>
            <person name="Ng V."/>
            <person name="Clum A."/>
            <person name="Steindorff A."/>
            <person name="Ohm R.A."/>
            <person name="Martin F."/>
            <person name="Silar P."/>
            <person name="Natvig D.O."/>
            <person name="Lalanne C."/>
            <person name="Gautier V."/>
            <person name="Ament-Velasquez S.L."/>
            <person name="Kruys A."/>
            <person name="Hutchinson M.I."/>
            <person name="Powell A.J."/>
            <person name="Barry K."/>
            <person name="Miller A.N."/>
            <person name="Grigoriev I.V."/>
            <person name="Debuchy R."/>
            <person name="Gladieux P."/>
            <person name="Hiltunen Thoren M."/>
            <person name="Johannesson H."/>
        </authorList>
    </citation>
    <scope>NUCLEOTIDE SEQUENCE</scope>
    <source>
        <strain evidence="9">PSN243</strain>
    </source>
</reference>
<accession>A0AAV9G1Q7</accession>
<organism evidence="9 10">
    <name type="scientific">Podospora aff. communis PSN243</name>
    <dbReference type="NCBI Taxonomy" id="3040156"/>
    <lineage>
        <taxon>Eukaryota</taxon>
        <taxon>Fungi</taxon>
        <taxon>Dikarya</taxon>
        <taxon>Ascomycota</taxon>
        <taxon>Pezizomycotina</taxon>
        <taxon>Sordariomycetes</taxon>
        <taxon>Sordariomycetidae</taxon>
        <taxon>Sordariales</taxon>
        <taxon>Podosporaceae</taxon>
        <taxon>Podospora</taxon>
    </lineage>
</organism>
<evidence type="ECO:0000256" key="5">
    <source>
        <dbReference type="ARBA" id="ARBA00022989"/>
    </source>
</evidence>
<reference evidence="9" key="2">
    <citation type="submission" date="2023-05" db="EMBL/GenBank/DDBJ databases">
        <authorList>
            <consortium name="Lawrence Berkeley National Laboratory"/>
            <person name="Steindorff A."/>
            <person name="Hensen N."/>
            <person name="Bonometti L."/>
            <person name="Westerberg I."/>
            <person name="Brannstrom I.O."/>
            <person name="Guillou S."/>
            <person name="Cros-Aarteil S."/>
            <person name="Calhoun S."/>
            <person name="Haridas S."/>
            <person name="Kuo A."/>
            <person name="Mondo S."/>
            <person name="Pangilinan J."/>
            <person name="Riley R."/>
            <person name="Labutti K."/>
            <person name="Andreopoulos B."/>
            <person name="Lipzen A."/>
            <person name="Chen C."/>
            <person name="Yanf M."/>
            <person name="Daum C."/>
            <person name="Ng V."/>
            <person name="Clum A."/>
            <person name="Ohm R."/>
            <person name="Martin F."/>
            <person name="Silar P."/>
            <person name="Natvig D."/>
            <person name="Lalanne C."/>
            <person name="Gautier V."/>
            <person name="Ament-Velasquez S.L."/>
            <person name="Kruys A."/>
            <person name="Hutchinson M.I."/>
            <person name="Powell A.J."/>
            <person name="Barry K."/>
            <person name="Miller A.N."/>
            <person name="Grigoriev I.V."/>
            <person name="Debuchy R."/>
            <person name="Gladieux P."/>
            <person name="Thoren M.H."/>
            <person name="Johannesson H."/>
        </authorList>
    </citation>
    <scope>NUCLEOTIDE SEQUENCE</scope>
    <source>
        <strain evidence="9">PSN243</strain>
    </source>
</reference>
<feature type="transmembrane region" description="Helical" evidence="7">
    <location>
        <begin position="188"/>
        <end position="212"/>
    </location>
</feature>
<gene>
    <name evidence="9" type="ORF">QBC34DRAFT_313322</name>
</gene>
<comment type="function">
    <text evidence="7">Sodium-phosphate symporter.</text>
</comment>
<keyword evidence="10" id="KW-1185">Reference proteome</keyword>
<name>A0AAV9G1Q7_9PEZI</name>
<comment type="caution">
    <text evidence="9">The sequence shown here is derived from an EMBL/GenBank/DDBJ whole genome shotgun (WGS) entry which is preliminary data.</text>
</comment>
<dbReference type="Pfam" id="PF01384">
    <property type="entry name" value="PHO4"/>
    <property type="match status" value="1"/>
</dbReference>
<feature type="transmembrane region" description="Helical" evidence="7">
    <location>
        <begin position="119"/>
        <end position="140"/>
    </location>
</feature>
<keyword evidence="2 7" id="KW-0813">Transport</keyword>
<evidence type="ECO:0000256" key="1">
    <source>
        <dbReference type="ARBA" id="ARBA00004141"/>
    </source>
</evidence>
<dbReference type="GO" id="GO:0035435">
    <property type="term" value="P:phosphate ion transmembrane transport"/>
    <property type="evidence" value="ECO:0007669"/>
    <property type="project" value="TreeGrafter"/>
</dbReference>
<keyword evidence="4 7" id="KW-0812">Transmembrane</keyword>
<comment type="subcellular location">
    <subcellularLocation>
        <location evidence="1 7">Membrane</location>
        <topology evidence="1 7">Multi-pass membrane protein</topology>
    </subcellularLocation>
</comment>
<feature type="region of interest" description="Disordered" evidence="8">
    <location>
        <begin position="305"/>
        <end position="359"/>
    </location>
</feature>
<evidence type="ECO:0000256" key="3">
    <source>
        <dbReference type="ARBA" id="ARBA00022592"/>
    </source>
</evidence>
<feature type="transmembrane region" description="Helical" evidence="7">
    <location>
        <begin position="152"/>
        <end position="176"/>
    </location>
</feature>
<dbReference type="Proteomes" id="UP001321760">
    <property type="component" value="Unassembled WGS sequence"/>
</dbReference>
<feature type="transmembrane region" description="Helical" evidence="7">
    <location>
        <begin position="86"/>
        <end position="107"/>
    </location>
</feature>
<dbReference type="GO" id="GO:0016020">
    <property type="term" value="C:membrane"/>
    <property type="evidence" value="ECO:0007669"/>
    <property type="project" value="UniProtKB-SubCell"/>
</dbReference>
<evidence type="ECO:0000313" key="9">
    <source>
        <dbReference type="EMBL" id="KAK4442329.1"/>
    </source>
</evidence>
<feature type="compositionally biased region" description="Basic and acidic residues" evidence="8">
    <location>
        <begin position="330"/>
        <end position="345"/>
    </location>
</feature>
<dbReference type="PANTHER" id="PTHR11101">
    <property type="entry name" value="PHOSPHATE TRANSPORTER"/>
    <property type="match status" value="1"/>
</dbReference>
<keyword evidence="3 7" id="KW-0592">Phosphate transport</keyword>
<feature type="transmembrane region" description="Helical" evidence="7">
    <location>
        <begin position="471"/>
        <end position="492"/>
    </location>
</feature>
<comment type="similarity">
    <text evidence="7">Belongs to the inorganic phosphate transporter (PiT) (TC 2.A.20) family.</text>
</comment>
<feature type="transmembrane region" description="Helical" evidence="7">
    <location>
        <begin position="7"/>
        <end position="25"/>
    </location>
</feature>
<keyword evidence="5 7" id="KW-1133">Transmembrane helix</keyword>
<sequence>MVVLHQYDYLFAIGTIFAFGDAWGIGANDVANSWATSVSARSVTYFQAMCIASVMELAGTIGVGARVADTIRTKIVKVDEFADSPGVLMLGMVCTVVASSSWLIFATKIGFPVSTTHTVLGGVLGMGIAAVGANGISWVGKGTGTELINSGVVSVFMAWIIAPCLSGIFSAILFTVTKYLVHLRKDPVKWAFFLIPFYFGMTASLLTTLLLTKGGTIKSNLSDAGTSGVIVGVGVGVALLVAIFWLPWLWRVVVKGDWQLNYFHVLQGPLLLKRGEVPPPPDNHVGIINYYEGHLTQEELDAKRAAQGGGSTGDDLEIAPVTETNASGETKTDGEKTETAVDEAPKPAAAPRNPNPVRKPLVGPKPVGSNFSPKVIFWWFKWLLFRGVDLDIVAMQKGKQDFLAGDLEQAHAGAKHYDNNVEHMYSYLQVMTAATASFTHGANDAANAVGPYATVYQIWASGVVPSQGADIPLWILGFLGAAIVIGLWTYGYKIMTNLGNRITLISPSRGFSMELGSAITIIMATRFGLPISTTQCITGGTVGVGLCNGDWRTINWRMVAWIYFGWFVTVPVAGILSGCLMGIILNAPRWGLP</sequence>
<feature type="transmembrane region" description="Helical" evidence="7">
    <location>
        <begin position="224"/>
        <end position="250"/>
    </location>
</feature>
<dbReference type="PANTHER" id="PTHR11101:SF80">
    <property type="entry name" value="PHOSPHATE TRANSPORTER"/>
    <property type="match status" value="1"/>
</dbReference>
<feature type="transmembrane region" description="Helical" evidence="7">
    <location>
        <begin position="561"/>
        <end position="585"/>
    </location>
</feature>
<dbReference type="InterPro" id="IPR001204">
    <property type="entry name" value="Phos_transporter"/>
</dbReference>
<evidence type="ECO:0000256" key="2">
    <source>
        <dbReference type="ARBA" id="ARBA00022448"/>
    </source>
</evidence>
<evidence type="ECO:0000256" key="4">
    <source>
        <dbReference type="ARBA" id="ARBA00022692"/>
    </source>
</evidence>
<protein>
    <recommendedName>
        <fullName evidence="7">Phosphate transporter</fullName>
    </recommendedName>
</protein>
<evidence type="ECO:0000256" key="6">
    <source>
        <dbReference type="ARBA" id="ARBA00023136"/>
    </source>
</evidence>
<proteinExistence type="inferred from homology"/>
<feature type="compositionally biased region" description="Low complexity" evidence="8">
    <location>
        <begin position="346"/>
        <end position="359"/>
    </location>
</feature>
<dbReference type="GO" id="GO:0005315">
    <property type="term" value="F:phosphate transmembrane transporter activity"/>
    <property type="evidence" value="ECO:0007669"/>
    <property type="project" value="InterPro"/>
</dbReference>
<evidence type="ECO:0000256" key="7">
    <source>
        <dbReference type="RuleBase" id="RU363058"/>
    </source>
</evidence>